<dbReference type="EMBL" id="KN838624">
    <property type="protein sequence ID" value="KIK00508.1"/>
    <property type="molecule type" value="Genomic_DNA"/>
</dbReference>
<organism evidence="1 2">
    <name type="scientific">Laccaria amethystina LaAM-08-1</name>
    <dbReference type="NCBI Taxonomy" id="1095629"/>
    <lineage>
        <taxon>Eukaryota</taxon>
        <taxon>Fungi</taxon>
        <taxon>Dikarya</taxon>
        <taxon>Basidiomycota</taxon>
        <taxon>Agaricomycotina</taxon>
        <taxon>Agaricomycetes</taxon>
        <taxon>Agaricomycetidae</taxon>
        <taxon>Agaricales</taxon>
        <taxon>Agaricineae</taxon>
        <taxon>Hydnangiaceae</taxon>
        <taxon>Laccaria</taxon>
    </lineage>
</organism>
<dbReference type="STRING" id="1095629.A0A0C9XXE5"/>
<dbReference type="AlphaFoldDB" id="A0A0C9XXE5"/>
<dbReference type="HOGENOM" id="CLU_2270124_0_0_1"/>
<gene>
    <name evidence="1" type="ORF">K443DRAFT_100281</name>
</gene>
<name>A0A0C9XXE5_9AGAR</name>
<sequence>YRRHECSLRMAIFFSADTLGTSFGGLLGHLISNMGGIGGRPSWAGIFILERLASRPPFLPSLFQPPISLSLRLLPASPLLIHLTSVRPCHRPAVYMPPSSSLI</sequence>
<evidence type="ECO:0008006" key="3">
    <source>
        <dbReference type="Google" id="ProtNLM"/>
    </source>
</evidence>
<dbReference type="OrthoDB" id="3021406at2759"/>
<evidence type="ECO:0000313" key="2">
    <source>
        <dbReference type="Proteomes" id="UP000054477"/>
    </source>
</evidence>
<accession>A0A0C9XXE5</accession>
<feature type="non-terminal residue" evidence="1">
    <location>
        <position position="1"/>
    </location>
</feature>
<dbReference type="Proteomes" id="UP000054477">
    <property type="component" value="Unassembled WGS sequence"/>
</dbReference>
<keyword evidence="2" id="KW-1185">Reference proteome</keyword>
<proteinExistence type="predicted"/>
<evidence type="ECO:0000313" key="1">
    <source>
        <dbReference type="EMBL" id="KIK00508.1"/>
    </source>
</evidence>
<protein>
    <recommendedName>
        <fullName evidence="3">Major facilitator superfamily (MFS) profile domain-containing protein</fullName>
    </recommendedName>
</protein>
<reference evidence="1 2" key="1">
    <citation type="submission" date="2014-04" db="EMBL/GenBank/DDBJ databases">
        <authorList>
            <consortium name="DOE Joint Genome Institute"/>
            <person name="Kuo A."/>
            <person name="Kohler A."/>
            <person name="Nagy L.G."/>
            <person name="Floudas D."/>
            <person name="Copeland A."/>
            <person name="Barry K.W."/>
            <person name="Cichocki N."/>
            <person name="Veneault-Fourrey C."/>
            <person name="LaButti K."/>
            <person name="Lindquist E.A."/>
            <person name="Lipzen A."/>
            <person name="Lundell T."/>
            <person name="Morin E."/>
            <person name="Murat C."/>
            <person name="Sun H."/>
            <person name="Tunlid A."/>
            <person name="Henrissat B."/>
            <person name="Grigoriev I.V."/>
            <person name="Hibbett D.S."/>
            <person name="Martin F."/>
            <person name="Nordberg H.P."/>
            <person name="Cantor M.N."/>
            <person name="Hua S.X."/>
        </authorList>
    </citation>
    <scope>NUCLEOTIDE SEQUENCE [LARGE SCALE GENOMIC DNA]</scope>
    <source>
        <strain evidence="1 2">LaAM-08-1</strain>
    </source>
</reference>
<reference evidence="2" key="2">
    <citation type="submission" date="2015-01" db="EMBL/GenBank/DDBJ databases">
        <title>Evolutionary Origins and Diversification of the Mycorrhizal Mutualists.</title>
        <authorList>
            <consortium name="DOE Joint Genome Institute"/>
            <consortium name="Mycorrhizal Genomics Consortium"/>
            <person name="Kohler A."/>
            <person name="Kuo A."/>
            <person name="Nagy L.G."/>
            <person name="Floudas D."/>
            <person name="Copeland A."/>
            <person name="Barry K.W."/>
            <person name="Cichocki N."/>
            <person name="Veneault-Fourrey C."/>
            <person name="LaButti K."/>
            <person name="Lindquist E.A."/>
            <person name="Lipzen A."/>
            <person name="Lundell T."/>
            <person name="Morin E."/>
            <person name="Murat C."/>
            <person name="Riley R."/>
            <person name="Ohm R."/>
            <person name="Sun H."/>
            <person name="Tunlid A."/>
            <person name="Henrissat B."/>
            <person name="Grigoriev I.V."/>
            <person name="Hibbett D.S."/>
            <person name="Martin F."/>
        </authorList>
    </citation>
    <scope>NUCLEOTIDE SEQUENCE [LARGE SCALE GENOMIC DNA]</scope>
    <source>
        <strain evidence="2">LaAM-08-1</strain>
    </source>
</reference>